<keyword evidence="1" id="KW-0808">Transferase</keyword>
<dbReference type="EMBL" id="KQ964421">
    <property type="protein sequence ID" value="KXN74654.1"/>
    <property type="molecule type" value="Genomic_DNA"/>
</dbReference>
<evidence type="ECO:0000256" key="2">
    <source>
        <dbReference type="ARBA" id="ARBA00023315"/>
    </source>
</evidence>
<dbReference type="PANTHER" id="PTHR42919:SF8">
    <property type="entry name" value="N-ALPHA-ACETYLTRANSFERASE 50"/>
    <property type="match status" value="1"/>
</dbReference>
<dbReference type="PROSITE" id="PS51186">
    <property type="entry name" value="GNAT"/>
    <property type="match status" value="1"/>
</dbReference>
<dbReference type="InterPro" id="IPR051556">
    <property type="entry name" value="N-term/lysine_N-AcTrnsfr"/>
</dbReference>
<dbReference type="Gene3D" id="3.40.630.30">
    <property type="match status" value="1"/>
</dbReference>
<evidence type="ECO:0000256" key="1">
    <source>
        <dbReference type="ARBA" id="ARBA00022679"/>
    </source>
</evidence>
<dbReference type="Proteomes" id="UP000070444">
    <property type="component" value="Unassembled WGS sequence"/>
</dbReference>
<reference evidence="4 5" key="1">
    <citation type="journal article" date="2015" name="Genome Biol. Evol.">
        <title>Phylogenomic analyses indicate that early fungi evolved digesting cell walls of algal ancestors of land plants.</title>
        <authorList>
            <person name="Chang Y."/>
            <person name="Wang S."/>
            <person name="Sekimoto S."/>
            <person name="Aerts A.L."/>
            <person name="Choi C."/>
            <person name="Clum A."/>
            <person name="LaButti K.M."/>
            <person name="Lindquist E.A."/>
            <person name="Yee Ngan C."/>
            <person name="Ohm R.A."/>
            <person name="Salamov A.A."/>
            <person name="Grigoriev I.V."/>
            <person name="Spatafora J.W."/>
            <person name="Berbee M.L."/>
        </authorList>
    </citation>
    <scope>NUCLEOTIDE SEQUENCE [LARGE SCALE GENOMIC DNA]</scope>
    <source>
        <strain evidence="4 5">NRRL 28638</strain>
    </source>
</reference>
<evidence type="ECO:0000313" key="4">
    <source>
        <dbReference type="EMBL" id="KXN74654.1"/>
    </source>
</evidence>
<name>A0A137PI32_CONC2</name>
<proteinExistence type="predicted"/>
<dbReference type="STRING" id="796925.A0A137PI32"/>
<organism evidence="4 5">
    <name type="scientific">Conidiobolus coronatus (strain ATCC 28846 / CBS 209.66 / NRRL 28638)</name>
    <name type="common">Delacroixia coronata</name>
    <dbReference type="NCBI Taxonomy" id="796925"/>
    <lineage>
        <taxon>Eukaryota</taxon>
        <taxon>Fungi</taxon>
        <taxon>Fungi incertae sedis</taxon>
        <taxon>Zoopagomycota</taxon>
        <taxon>Entomophthoromycotina</taxon>
        <taxon>Entomophthoromycetes</taxon>
        <taxon>Entomophthorales</taxon>
        <taxon>Ancylistaceae</taxon>
        <taxon>Conidiobolus</taxon>
    </lineage>
</organism>
<keyword evidence="2" id="KW-0012">Acyltransferase</keyword>
<dbReference type="GO" id="GO:0007064">
    <property type="term" value="P:mitotic sister chromatid cohesion"/>
    <property type="evidence" value="ECO:0007669"/>
    <property type="project" value="TreeGrafter"/>
</dbReference>
<dbReference type="InterPro" id="IPR000182">
    <property type="entry name" value="GNAT_dom"/>
</dbReference>
<evidence type="ECO:0000259" key="3">
    <source>
        <dbReference type="PROSITE" id="PS51186"/>
    </source>
</evidence>
<accession>A0A137PI32</accession>
<dbReference type="GO" id="GO:0031415">
    <property type="term" value="C:NatA complex"/>
    <property type="evidence" value="ECO:0007669"/>
    <property type="project" value="TreeGrafter"/>
</dbReference>
<evidence type="ECO:0000313" key="5">
    <source>
        <dbReference type="Proteomes" id="UP000070444"/>
    </source>
</evidence>
<dbReference type="GO" id="GO:0016747">
    <property type="term" value="F:acyltransferase activity, transferring groups other than amino-acyl groups"/>
    <property type="evidence" value="ECO:0007669"/>
    <property type="project" value="InterPro"/>
</dbReference>
<keyword evidence="5" id="KW-1185">Reference proteome</keyword>
<dbReference type="OrthoDB" id="47374at2759"/>
<sequence length="169" mass="19221">MTVTLSHPNVRIGLDEINPNNYGQFRVLHNKVYSKHAETDFSKAITHPDFSKYVFYNDVAVGAIVVEQISTPNATDSKNKTSNHSYVIKQLLVLPAYRRNGLASRLIKFVIDICAKDSEFTHLTVELNDSTKDSFVLEWLQRLGFSKQEESYIINNTELLSSALEKLKI</sequence>
<dbReference type="AlphaFoldDB" id="A0A137PI32"/>
<dbReference type="InterPro" id="IPR016181">
    <property type="entry name" value="Acyl_CoA_acyltransferase"/>
</dbReference>
<dbReference type="PANTHER" id="PTHR42919">
    <property type="entry name" value="N-ALPHA-ACETYLTRANSFERASE"/>
    <property type="match status" value="1"/>
</dbReference>
<dbReference type="OMA" id="IDICAKD"/>
<protein>
    <recommendedName>
        <fullName evidence="3">N-acetyltransferase domain-containing protein</fullName>
    </recommendedName>
</protein>
<dbReference type="Pfam" id="PF00583">
    <property type="entry name" value="Acetyltransf_1"/>
    <property type="match status" value="1"/>
</dbReference>
<feature type="domain" description="N-acetyltransferase" evidence="3">
    <location>
        <begin position="12"/>
        <end position="169"/>
    </location>
</feature>
<dbReference type="CDD" id="cd04301">
    <property type="entry name" value="NAT_SF"/>
    <property type="match status" value="1"/>
</dbReference>
<gene>
    <name evidence="4" type="ORF">CONCODRAFT_82779</name>
</gene>
<dbReference type="SUPFAM" id="SSF55729">
    <property type="entry name" value="Acyl-CoA N-acyltransferases (Nat)"/>
    <property type="match status" value="1"/>
</dbReference>